<keyword evidence="1" id="KW-0479">Metal-binding</keyword>
<evidence type="ECO:0000313" key="4">
    <source>
        <dbReference type="Proteomes" id="UP001162162"/>
    </source>
</evidence>
<evidence type="ECO:0000313" key="3">
    <source>
        <dbReference type="EMBL" id="KAJ8957852.1"/>
    </source>
</evidence>
<gene>
    <name evidence="3" type="ORF">NQ318_001848</name>
</gene>
<dbReference type="GO" id="GO:0008270">
    <property type="term" value="F:zinc ion binding"/>
    <property type="evidence" value="ECO:0007669"/>
    <property type="project" value="UniProtKB-KW"/>
</dbReference>
<dbReference type="AlphaFoldDB" id="A0AAV8Z2I3"/>
<dbReference type="PROSITE" id="PS50157">
    <property type="entry name" value="ZINC_FINGER_C2H2_2"/>
    <property type="match status" value="1"/>
</dbReference>
<feature type="domain" description="C2H2-type" evidence="2">
    <location>
        <begin position="252"/>
        <end position="279"/>
    </location>
</feature>
<dbReference type="SUPFAM" id="SSF57667">
    <property type="entry name" value="beta-beta-alpha zinc fingers"/>
    <property type="match status" value="1"/>
</dbReference>
<accession>A0AAV8Z2I3</accession>
<comment type="caution">
    <text evidence="3">The sequence shown here is derived from an EMBL/GenBank/DDBJ whole genome shotgun (WGS) entry which is preliminary data.</text>
</comment>
<dbReference type="Gene3D" id="3.30.160.60">
    <property type="entry name" value="Classic Zinc Finger"/>
    <property type="match status" value="1"/>
</dbReference>
<name>A0AAV8Z2I3_9CUCU</name>
<organism evidence="3 4">
    <name type="scientific">Aromia moschata</name>
    <dbReference type="NCBI Taxonomy" id="1265417"/>
    <lineage>
        <taxon>Eukaryota</taxon>
        <taxon>Metazoa</taxon>
        <taxon>Ecdysozoa</taxon>
        <taxon>Arthropoda</taxon>
        <taxon>Hexapoda</taxon>
        <taxon>Insecta</taxon>
        <taxon>Pterygota</taxon>
        <taxon>Neoptera</taxon>
        <taxon>Endopterygota</taxon>
        <taxon>Coleoptera</taxon>
        <taxon>Polyphaga</taxon>
        <taxon>Cucujiformia</taxon>
        <taxon>Chrysomeloidea</taxon>
        <taxon>Cerambycidae</taxon>
        <taxon>Cerambycinae</taxon>
        <taxon>Callichromatini</taxon>
        <taxon>Aromia</taxon>
    </lineage>
</organism>
<keyword evidence="1" id="KW-0862">Zinc</keyword>
<proteinExistence type="predicted"/>
<sequence>MMALLLIRRDPKEQDIICFKCTDNLKTCFEFKSSCLCLKNSAGPFANEKGNAKQHLFFPTKKGCSSDILPESHTVCCLCMTSNGHDWYISLADNKSNINLKVQLNKYFPEFILNVTEDLAICTACNVSLADFLKIMDHWSNIWLNVVGNNTDMIRTATKNCTDLNLIVQSNPKCEEDADNVCLKYEDQKSTNPESLLTTNPFDFVKLERQELSIKHEEIDIEMSQDNNKRLGDYTINSSQLENAKMEETKSYQCDKCEFRAKHKSRLQQHMVMHLDPSKVTMYQCDRCEYKAKCKSYLKKHSVIHGDPPKSQYISVTNVITWQGTNPILRST</sequence>
<keyword evidence="4" id="KW-1185">Reference proteome</keyword>
<reference evidence="3" key="1">
    <citation type="journal article" date="2023" name="Insect Mol. Biol.">
        <title>Genome sequencing provides insights into the evolution of gene families encoding plant cell wall-degrading enzymes in longhorned beetles.</title>
        <authorList>
            <person name="Shin N.R."/>
            <person name="Okamura Y."/>
            <person name="Kirsch R."/>
            <person name="Pauchet Y."/>
        </authorList>
    </citation>
    <scope>NUCLEOTIDE SEQUENCE</scope>
    <source>
        <strain evidence="3">AMC_N1</strain>
    </source>
</reference>
<evidence type="ECO:0000259" key="2">
    <source>
        <dbReference type="PROSITE" id="PS50157"/>
    </source>
</evidence>
<keyword evidence="1" id="KW-0863">Zinc-finger</keyword>
<protein>
    <recommendedName>
        <fullName evidence="2">C2H2-type domain-containing protein</fullName>
    </recommendedName>
</protein>
<evidence type="ECO:0000256" key="1">
    <source>
        <dbReference type="PROSITE-ProRule" id="PRU00042"/>
    </source>
</evidence>
<dbReference type="SMART" id="SM00355">
    <property type="entry name" value="ZnF_C2H2"/>
    <property type="match status" value="2"/>
</dbReference>
<dbReference type="EMBL" id="JAPWTK010000020">
    <property type="protein sequence ID" value="KAJ8957852.1"/>
    <property type="molecule type" value="Genomic_DNA"/>
</dbReference>
<dbReference type="Proteomes" id="UP001162162">
    <property type="component" value="Unassembled WGS sequence"/>
</dbReference>
<dbReference type="InterPro" id="IPR036236">
    <property type="entry name" value="Znf_C2H2_sf"/>
</dbReference>
<dbReference type="InterPro" id="IPR013087">
    <property type="entry name" value="Znf_C2H2_type"/>
</dbReference>